<feature type="chain" id="PRO_5022213339" evidence="2">
    <location>
        <begin position="24"/>
        <end position="371"/>
    </location>
</feature>
<name>A0A510Y6Y0_MARHA</name>
<evidence type="ECO:0000259" key="3">
    <source>
        <dbReference type="Pfam" id="PF00188"/>
    </source>
</evidence>
<comment type="caution">
    <text evidence="5">The sequence shown here is derived from an EMBL/GenBank/DDBJ whole genome shotgun (WGS) entry which is preliminary data.</text>
</comment>
<evidence type="ECO:0000256" key="2">
    <source>
        <dbReference type="SAM" id="SignalP"/>
    </source>
</evidence>
<evidence type="ECO:0000256" key="1">
    <source>
        <dbReference type="SAM" id="MobiDB-lite"/>
    </source>
</evidence>
<organism evidence="5 6">
    <name type="scientific">Marinococcus halophilus</name>
    <dbReference type="NCBI Taxonomy" id="1371"/>
    <lineage>
        <taxon>Bacteria</taxon>
        <taxon>Bacillati</taxon>
        <taxon>Bacillota</taxon>
        <taxon>Bacilli</taxon>
        <taxon>Bacillales</taxon>
        <taxon>Bacillaceae</taxon>
        <taxon>Marinococcus</taxon>
    </lineage>
</organism>
<dbReference type="SUPFAM" id="SSF55797">
    <property type="entry name" value="PR-1-like"/>
    <property type="match status" value="1"/>
</dbReference>
<evidence type="ECO:0000313" key="5">
    <source>
        <dbReference type="EMBL" id="GEK59115.1"/>
    </source>
</evidence>
<dbReference type="CDD" id="cd05379">
    <property type="entry name" value="CAP_bacterial"/>
    <property type="match status" value="1"/>
</dbReference>
<dbReference type="PANTHER" id="PTHR31157">
    <property type="entry name" value="SCP DOMAIN-CONTAINING PROTEIN"/>
    <property type="match status" value="1"/>
</dbReference>
<feature type="signal peptide" evidence="2">
    <location>
        <begin position="1"/>
        <end position="23"/>
    </location>
</feature>
<dbReference type="EMBL" id="BJUN01000010">
    <property type="protein sequence ID" value="GEK59115.1"/>
    <property type="molecule type" value="Genomic_DNA"/>
</dbReference>
<keyword evidence="6" id="KW-1185">Reference proteome</keyword>
<feature type="domain" description="SCP" evidence="3">
    <location>
        <begin position="251"/>
        <end position="365"/>
    </location>
</feature>
<dbReference type="Gene3D" id="3.40.33.10">
    <property type="entry name" value="CAP"/>
    <property type="match status" value="1"/>
</dbReference>
<dbReference type="RefSeq" id="WP_158219165.1">
    <property type="nucleotide sequence ID" value="NZ_BJUN01000010.1"/>
</dbReference>
<gene>
    <name evidence="5" type="ORF">MHA01_20200</name>
</gene>
<dbReference type="PANTHER" id="PTHR31157:SF1">
    <property type="entry name" value="SCP DOMAIN-CONTAINING PROTEIN"/>
    <property type="match status" value="1"/>
</dbReference>
<dbReference type="STRING" id="1371.GCA_900166605_01584"/>
<dbReference type="AlphaFoldDB" id="A0A510Y6Y0"/>
<feature type="domain" description="CAP-associated" evidence="4">
    <location>
        <begin position="97"/>
        <end position="233"/>
    </location>
</feature>
<dbReference type="Proteomes" id="UP000321051">
    <property type="component" value="Unassembled WGS sequence"/>
</dbReference>
<evidence type="ECO:0000259" key="4">
    <source>
        <dbReference type="Pfam" id="PF14504"/>
    </source>
</evidence>
<sequence>MKGLVGAAVLMALLAALVVYSPADSPWSGVKERLEEAGGTTYEETATQGERMALFLSNLLGENLQADENSGSAPGAGTVETEVPKGTGDWEMAGVSLGDSVEEMEAARGEAKDVQAGNYSFDWHIYYKDKYEQYAQYGVQDGRVVALYSNQQTWQDAEGNGWGTGRDTIRETYGESIETVARGNIRTETNEQQQGVYEVEDGYATFFYDIHEENRVNALLLVDKEVERNSSFYAGESEEVRESYEQLVWHLTNAQRVQLGRDTLAYNDSVAAVARAHSENMAENQFFDHVNPEGQNPFDRLERDGIGYMQAAENIASGQRSPLYAAAGWMNSYEGHREAMLGNYDGLGVGVAFDEENRPFYTQNFVSPSRE</sequence>
<protein>
    <submittedName>
        <fullName evidence="5">Peptidase</fullName>
    </submittedName>
</protein>
<evidence type="ECO:0000313" key="6">
    <source>
        <dbReference type="Proteomes" id="UP000321051"/>
    </source>
</evidence>
<dbReference type="InterPro" id="IPR035940">
    <property type="entry name" value="CAP_sf"/>
</dbReference>
<dbReference type="Pfam" id="PF14504">
    <property type="entry name" value="CAP_assoc_N"/>
    <property type="match status" value="1"/>
</dbReference>
<proteinExistence type="predicted"/>
<accession>A0A510Y6Y0</accession>
<dbReference type="InterPro" id="IPR029410">
    <property type="entry name" value="CAP_assoc"/>
</dbReference>
<reference evidence="5 6" key="1">
    <citation type="submission" date="2019-07" db="EMBL/GenBank/DDBJ databases">
        <title>Whole genome shotgun sequence of Marinococcus halophilus NBRC 102359.</title>
        <authorList>
            <person name="Hosoyama A."/>
            <person name="Uohara A."/>
            <person name="Ohji S."/>
            <person name="Ichikawa N."/>
        </authorList>
    </citation>
    <scope>NUCLEOTIDE SEQUENCE [LARGE SCALE GENOMIC DNA]</scope>
    <source>
        <strain evidence="5 6">NBRC 102359</strain>
    </source>
</reference>
<dbReference type="Pfam" id="PF00188">
    <property type="entry name" value="CAP"/>
    <property type="match status" value="1"/>
</dbReference>
<keyword evidence="2" id="KW-0732">Signal</keyword>
<feature type="region of interest" description="Disordered" evidence="1">
    <location>
        <begin position="66"/>
        <end position="90"/>
    </location>
</feature>
<dbReference type="InterPro" id="IPR014044">
    <property type="entry name" value="CAP_dom"/>
</dbReference>